<evidence type="ECO:0000256" key="6">
    <source>
        <dbReference type="ARBA" id="ARBA00023167"/>
    </source>
</evidence>
<dbReference type="HOGENOM" id="CLU_018986_2_1_1"/>
<dbReference type="Pfam" id="PF01053">
    <property type="entry name" value="Cys_Met_Meta_PP"/>
    <property type="match status" value="1"/>
</dbReference>
<dbReference type="FunFam" id="3.90.1150.10:FF:000013">
    <property type="entry name" value="Cystathionine beta-lyase"/>
    <property type="match status" value="1"/>
</dbReference>
<dbReference type="InterPro" id="IPR015424">
    <property type="entry name" value="PyrdxlP-dep_Trfase"/>
</dbReference>
<dbReference type="FunFam" id="3.40.640.10:FF:000046">
    <property type="entry name" value="Cystathionine gamma-lyase"/>
    <property type="match status" value="1"/>
</dbReference>
<dbReference type="AlphaFoldDB" id="Q75CH8"/>
<comment type="catalytic activity">
    <reaction evidence="10">
        <text>L,L-cystathionine + H2O = L-homocysteine + pyruvate + NH4(+)</text>
        <dbReference type="Rhea" id="RHEA:13965"/>
        <dbReference type="ChEBI" id="CHEBI:15361"/>
        <dbReference type="ChEBI" id="CHEBI:15377"/>
        <dbReference type="ChEBI" id="CHEBI:28938"/>
        <dbReference type="ChEBI" id="CHEBI:58161"/>
        <dbReference type="ChEBI" id="CHEBI:58199"/>
    </reaction>
</comment>
<sequence length="453" mass="48520">MRGGSQESRLVCVGEHGDQHGASVPALYQSTTFKQRTLDGQAYDYTRSGNPTRTVAEGQVGRLYGVGPEQVMAVASGMTALDVVLRAVLRRGGRGTVIAGDDLYGGTQRLLGLLAETGQARVVHVDTADTAAFCAAVAAAGEVACVLLESPTNPLMKVADVPALVAHVKAHAPGCRVVVDNTMMSGLNCNPLRLGADYVYESATKYLNGHHDIMAGVIVAATRALAEEAYFVVNSVGAGLAPMDAWLLIRGLKTLSLRLYKQQHNAMVLAHWLREVCGFRAVGGNHALQTRFVGLRSHPQHKLHRSFNRGPGAVLSIQTGDTALSERIVCSKKLQFWGVTVSFGCVNSLISMPCRMSHASIDPELRKARQFPEDLIRLSCGVEDVEDLQQDLLAALEDAGAVVVRDGGRTIVNRLNGHIGTHVSSSEQRCIYRDFFGDSSNPSLEVGSLVAKL</sequence>
<evidence type="ECO:0000256" key="5">
    <source>
        <dbReference type="ARBA" id="ARBA00022898"/>
    </source>
</evidence>
<dbReference type="GO" id="GO:0005737">
    <property type="term" value="C:cytoplasm"/>
    <property type="evidence" value="ECO:0000318"/>
    <property type="project" value="GO_Central"/>
</dbReference>
<dbReference type="GO" id="GO:0030170">
    <property type="term" value="F:pyridoxal phosphate binding"/>
    <property type="evidence" value="ECO:0000318"/>
    <property type="project" value="GO_Central"/>
</dbReference>
<dbReference type="GO" id="GO:0016846">
    <property type="term" value="F:carbon-sulfur lyase activity"/>
    <property type="evidence" value="ECO:0000318"/>
    <property type="project" value="GO_Central"/>
</dbReference>
<evidence type="ECO:0000256" key="7">
    <source>
        <dbReference type="ARBA" id="ARBA00023239"/>
    </source>
</evidence>
<evidence type="ECO:0000256" key="8">
    <source>
        <dbReference type="ARBA" id="ARBA00046315"/>
    </source>
</evidence>
<dbReference type="OrthoDB" id="2545919at2759"/>
<dbReference type="EMBL" id="AE016816">
    <property type="protein sequence ID" value="AAS51169.1"/>
    <property type="molecule type" value="Genomic_DNA"/>
</dbReference>
<dbReference type="GO" id="GO:0071266">
    <property type="term" value="P:'de novo' L-methionine biosynthetic process"/>
    <property type="evidence" value="ECO:0007669"/>
    <property type="project" value="InterPro"/>
</dbReference>
<dbReference type="RefSeq" id="NP_983345.1">
    <property type="nucleotide sequence ID" value="NM_208698.1"/>
</dbReference>
<dbReference type="Gene3D" id="3.40.640.10">
    <property type="entry name" value="Type I PLP-dependent aspartate aminotransferase-like (Major domain)"/>
    <property type="match status" value="1"/>
</dbReference>
<evidence type="ECO:0000256" key="9">
    <source>
        <dbReference type="ARBA" id="ARBA00047213"/>
    </source>
</evidence>
<dbReference type="SUPFAM" id="SSF53383">
    <property type="entry name" value="PLP-dependent transferases"/>
    <property type="match status" value="1"/>
</dbReference>
<name>Q75CH8_EREGS</name>
<organism evidence="15 16">
    <name type="scientific">Eremothecium gossypii (strain ATCC 10895 / CBS 109.51 / FGSC 9923 / NRRL Y-1056)</name>
    <name type="common">Yeast</name>
    <name type="synonym">Ashbya gossypii</name>
    <dbReference type="NCBI Taxonomy" id="284811"/>
    <lineage>
        <taxon>Eukaryota</taxon>
        <taxon>Fungi</taxon>
        <taxon>Dikarya</taxon>
        <taxon>Ascomycota</taxon>
        <taxon>Saccharomycotina</taxon>
        <taxon>Saccharomycetes</taxon>
        <taxon>Saccharomycetales</taxon>
        <taxon>Saccharomycetaceae</taxon>
        <taxon>Eremothecium</taxon>
    </lineage>
</organism>
<dbReference type="PIRSF" id="PIRSF001434">
    <property type="entry name" value="CGS"/>
    <property type="match status" value="1"/>
</dbReference>
<keyword evidence="4" id="KW-0028">Amino-acid biosynthesis</keyword>
<dbReference type="GO" id="GO:0019346">
    <property type="term" value="P:transsulfuration"/>
    <property type="evidence" value="ECO:0000318"/>
    <property type="project" value="GO_Central"/>
</dbReference>
<comment type="pathway">
    <text evidence="8">Amino-acid biosynthesis; L-methionine biosynthesis via de novo pathway; L-homocysteine from L-cystathionine: step 1/1.</text>
</comment>
<dbReference type="PANTHER" id="PTHR11808">
    <property type="entry name" value="TRANS-SULFURATION ENZYME FAMILY MEMBER"/>
    <property type="match status" value="1"/>
</dbReference>
<keyword evidence="16" id="KW-1185">Reference proteome</keyword>
<keyword evidence="5 13" id="KW-0663">Pyridoxal phosphate</keyword>
<accession>Q75CH8</accession>
<dbReference type="Proteomes" id="UP000000591">
    <property type="component" value="Chromosome III"/>
</dbReference>
<dbReference type="GeneID" id="4619465"/>
<dbReference type="Gene3D" id="3.90.1150.10">
    <property type="entry name" value="Aspartate Aminotransferase, domain 1"/>
    <property type="match status" value="1"/>
</dbReference>
<keyword evidence="6" id="KW-0486">Methionine biosynthesis</keyword>
<dbReference type="STRING" id="284811.Q75CH8"/>
<gene>
    <name evidence="15" type="ORF">AGOS_ACL059C</name>
</gene>
<dbReference type="InParanoid" id="Q75CH8"/>
<evidence type="ECO:0000256" key="11">
    <source>
        <dbReference type="ARBA" id="ARBA00047625"/>
    </source>
</evidence>
<dbReference type="InterPro" id="IPR006238">
    <property type="entry name" value="Cys_b_lyase_euk"/>
</dbReference>
<comment type="catalytic activity">
    <reaction evidence="11">
        <text>an S-substituted L-cysteine + H2O = a thiol + pyruvate + NH4(+)</text>
        <dbReference type="Rhea" id="RHEA:18121"/>
        <dbReference type="ChEBI" id="CHEBI:15361"/>
        <dbReference type="ChEBI" id="CHEBI:15377"/>
        <dbReference type="ChEBI" id="CHEBI:28938"/>
        <dbReference type="ChEBI" id="CHEBI:29256"/>
        <dbReference type="ChEBI" id="CHEBI:58717"/>
        <dbReference type="EC" id="4.4.1.13"/>
    </reaction>
</comment>
<evidence type="ECO:0000256" key="4">
    <source>
        <dbReference type="ARBA" id="ARBA00022605"/>
    </source>
</evidence>
<feature type="modified residue" description="N6-(pyridoxal phosphate)lysine" evidence="13">
    <location>
        <position position="205"/>
    </location>
</feature>
<reference evidence="15 16" key="1">
    <citation type="journal article" date="2004" name="Science">
        <title>The Ashbya gossypii genome as a tool for mapping the ancient Saccharomyces cerevisiae genome.</title>
        <authorList>
            <person name="Dietrich F.S."/>
            <person name="Voegeli S."/>
            <person name="Brachat S."/>
            <person name="Lerch A."/>
            <person name="Gates K."/>
            <person name="Steiner S."/>
            <person name="Mohr C."/>
            <person name="Pohlmann R."/>
            <person name="Luedi P."/>
            <person name="Choi S."/>
            <person name="Wing R.A."/>
            <person name="Flavier A."/>
            <person name="Gaffney T.D."/>
            <person name="Philippsen P."/>
        </authorList>
    </citation>
    <scope>NUCLEOTIDE SEQUENCE [LARGE SCALE GENOMIC DNA]</scope>
    <source>
        <strain evidence="16">ATCC 10895 / CBS 109.51 / FGSC 9923 / NRRL Y-1056</strain>
    </source>
</reference>
<protein>
    <recommendedName>
        <fullName evidence="12">Cystathionine beta-lyase</fullName>
        <ecNumber evidence="3">4.4.1.13</ecNumber>
    </recommendedName>
    <alternativeName>
        <fullName evidence="9">Cysteine-S-conjugate beta-lyase</fullName>
    </alternativeName>
</protein>
<dbReference type="KEGG" id="ago:AGOS_ACL059C"/>
<reference evidence="16" key="2">
    <citation type="journal article" date="2013" name="G3 (Bethesda)">
        <title>Genomes of Ashbya fungi isolated from insects reveal four mating-type loci, numerous translocations, lack of transposons, and distinct gene duplications.</title>
        <authorList>
            <person name="Dietrich F.S."/>
            <person name="Voegeli S."/>
            <person name="Kuo S."/>
            <person name="Philippsen P."/>
        </authorList>
    </citation>
    <scope>GENOME REANNOTATION</scope>
    <source>
        <strain evidence="16">ATCC 10895 / CBS 109.51 / FGSC 9923 / NRRL Y-1056</strain>
    </source>
</reference>
<dbReference type="NCBIfam" id="TIGR01329">
    <property type="entry name" value="cysta_beta_ly_E"/>
    <property type="match status" value="1"/>
</dbReference>
<evidence type="ECO:0000313" key="15">
    <source>
        <dbReference type="EMBL" id="AAS51169.1"/>
    </source>
</evidence>
<evidence type="ECO:0000256" key="2">
    <source>
        <dbReference type="ARBA" id="ARBA00009077"/>
    </source>
</evidence>
<dbReference type="eggNOG" id="KOG0053">
    <property type="taxonomic scope" value="Eukaryota"/>
</dbReference>
<keyword evidence="7" id="KW-0456">Lyase</keyword>
<dbReference type="GO" id="GO:0005777">
    <property type="term" value="C:peroxisome"/>
    <property type="evidence" value="ECO:0007669"/>
    <property type="project" value="EnsemblFungi"/>
</dbReference>
<evidence type="ECO:0000256" key="12">
    <source>
        <dbReference type="ARBA" id="ARBA00072331"/>
    </source>
</evidence>
<dbReference type="OMA" id="NCIGATG"/>
<dbReference type="PANTHER" id="PTHR11808:SF50">
    <property type="entry name" value="CYSTATHIONINE BETA-LYASE"/>
    <property type="match status" value="1"/>
</dbReference>
<dbReference type="PROSITE" id="PS00868">
    <property type="entry name" value="CYS_MET_METAB_PP"/>
    <property type="match status" value="1"/>
</dbReference>
<evidence type="ECO:0000256" key="3">
    <source>
        <dbReference type="ARBA" id="ARBA00012224"/>
    </source>
</evidence>
<evidence type="ECO:0000256" key="14">
    <source>
        <dbReference type="RuleBase" id="RU362118"/>
    </source>
</evidence>
<evidence type="ECO:0000256" key="10">
    <source>
        <dbReference type="ARBA" id="ARBA00047517"/>
    </source>
</evidence>
<evidence type="ECO:0000256" key="13">
    <source>
        <dbReference type="PIRSR" id="PIRSR001434-2"/>
    </source>
</evidence>
<dbReference type="InterPro" id="IPR015422">
    <property type="entry name" value="PyrdxlP-dep_Trfase_small"/>
</dbReference>
<comment type="similarity">
    <text evidence="2 14">Belongs to the trans-sulfuration enzymes family.</text>
</comment>
<dbReference type="FunCoup" id="Q75CH8">
    <property type="interactions" value="167"/>
</dbReference>
<proteinExistence type="inferred from homology"/>
<evidence type="ECO:0000313" key="16">
    <source>
        <dbReference type="Proteomes" id="UP000000591"/>
    </source>
</evidence>
<dbReference type="InterPro" id="IPR015421">
    <property type="entry name" value="PyrdxlP-dep_Trfase_major"/>
</dbReference>
<dbReference type="InterPro" id="IPR000277">
    <property type="entry name" value="Cys/Met-Metab_PyrdxlP-dep_enz"/>
</dbReference>
<dbReference type="GO" id="GO:0047804">
    <property type="term" value="F:cysteine-S-conjugate beta-lyase activity"/>
    <property type="evidence" value="ECO:0007669"/>
    <property type="project" value="UniProtKB-EC"/>
</dbReference>
<comment type="cofactor">
    <cofactor evidence="1 14">
        <name>pyridoxal 5'-phosphate</name>
        <dbReference type="ChEBI" id="CHEBI:597326"/>
    </cofactor>
</comment>
<dbReference type="InterPro" id="IPR054542">
    <property type="entry name" value="Cys_met_metab_PP"/>
</dbReference>
<dbReference type="EC" id="4.4.1.13" evidence="3"/>
<evidence type="ECO:0000256" key="1">
    <source>
        <dbReference type="ARBA" id="ARBA00001933"/>
    </source>
</evidence>